<evidence type="ECO:0000313" key="8">
    <source>
        <dbReference type="Proteomes" id="UP001630303"/>
    </source>
</evidence>
<proteinExistence type="inferred from homology"/>
<dbReference type="EMBL" id="JAROCE010000001">
    <property type="protein sequence ID" value="MFM2719448.1"/>
    <property type="molecule type" value="Genomic_DNA"/>
</dbReference>
<gene>
    <name evidence="7" type="ORF">P5G46_02920</name>
</gene>
<reference evidence="7 8" key="1">
    <citation type="submission" date="2023-03" db="EMBL/GenBank/DDBJ databases">
        <title>MT1 and MT2 Draft Genomes of Novel Species.</title>
        <authorList>
            <person name="Venkateswaran K."/>
        </authorList>
    </citation>
    <scope>NUCLEOTIDE SEQUENCE [LARGE SCALE GENOMIC DNA]</scope>
    <source>
        <strain evidence="7 8">IF8SW-P5</strain>
    </source>
</reference>
<dbReference type="PROSITE" id="PS00723">
    <property type="entry name" value="POLYPRENYL_SYNTHASE_1"/>
    <property type="match status" value="1"/>
</dbReference>
<dbReference type="InterPro" id="IPR000092">
    <property type="entry name" value="Polyprenyl_synt"/>
</dbReference>
<keyword evidence="8" id="KW-1185">Reference proteome</keyword>
<evidence type="ECO:0000256" key="1">
    <source>
        <dbReference type="ARBA" id="ARBA00001946"/>
    </source>
</evidence>
<dbReference type="PROSITE" id="PS00444">
    <property type="entry name" value="POLYPRENYL_SYNTHASE_2"/>
    <property type="match status" value="1"/>
</dbReference>
<dbReference type="PANTHER" id="PTHR12001:SF85">
    <property type="entry name" value="SHORT CHAIN ISOPRENYL DIPHOSPHATE SYNTHASE"/>
    <property type="match status" value="1"/>
</dbReference>
<dbReference type="CDD" id="cd00685">
    <property type="entry name" value="Trans_IPPS_HT"/>
    <property type="match status" value="1"/>
</dbReference>
<evidence type="ECO:0000313" key="7">
    <source>
        <dbReference type="EMBL" id="MFM2719448.1"/>
    </source>
</evidence>
<organism evidence="7 8">
    <name type="scientific">Microbacterium mcarthurae</name>
    <dbReference type="NCBI Taxonomy" id="3035918"/>
    <lineage>
        <taxon>Bacteria</taxon>
        <taxon>Bacillati</taxon>
        <taxon>Actinomycetota</taxon>
        <taxon>Actinomycetes</taxon>
        <taxon>Micrococcales</taxon>
        <taxon>Microbacteriaceae</taxon>
        <taxon>Microbacterium</taxon>
    </lineage>
</organism>
<keyword evidence="5" id="KW-0460">Magnesium</keyword>
<dbReference type="SFLD" id="SFLDS00005">
    <property type="entry name" value="Isoprenoid_Synthase_Type_I"/>
    <property type="match status" value="1"/>
</dbReference>
<keyword evidence="3 6" id="KW-0808">Transferase</keyword>
<name>A0ABW9GCU7_9MICO</name>
<comment type="caution">
    <text evidence="7">The sequence shown here is derived from an EMBL/GenBank/DDBJ whole genome shotgun (WGS) entry which is preliminary data.</text>
</comment>
<sequence>MIALSTAPTARAAIDDAIDAVLARLARRLREHGDGARALASAIARSTEGGKRFRPLLVVAAFETLRGREADRTSVYQVAAAFELLHTAFVVHDDVIDHDTERRGVANVGGEFRARGRARGADASGAALLGDAAGILAGDLLLHEASRLIALVDLPSATRSELLSLLEDAVLVSAAGELADVENAVSAGEIDAETILRTTHDKTAVYSFSAPLEAGAVLAGADGPARAALERFGQRLGLAYQLVDDLIGAFGSSEMSGKDEGCDLREAKKTHLIVLARETESWPQVSAALAQAHTGPVAVRAAQRALSASGARARLEELVRETLDEARAIVTASTLPEDCRDMLRDLVDAVQGRVP</sequence>
<comment type="similarity">
    <text evidence="2 6">Belongs to the FPP/GGPP synthase family.</text>
</comment>
<dbReference type="RefSeq" id="WP_408904947.1">
    <property type="nucleotide sequence ID" value="NZ_JAROCE010000001.1"/>
</dbReference>
<comment type="cofactor">
    <cofactor evidence="1">
        <name>Mg(2+)</name>
        <dbReference type="ChEBI" id="CHEBI:18420"/>
    </cofactor>
</comment>
<protein>
    <submittedName>
        <fullName evidence="7">Polyprenyl synthetase family protein</fullName>
    </submittedName>
</protein>
<evidence type="ECO:0000256" key="5">
    <source>
        <dbReference type="ARBA" id="ARBA00022842"/>
    </source>
</evidence>
<dbReference type="Gene3D" id="1.10.600.10">
    <property type="entry name" value="Farnesyl Diphosphate Synthase"/>
    <property type="match status" value="1"/>
</dbReference>
<dbReference type="SUPFAM" id="SSF48576">
    <property type="entry name" value="Terpenoid synthases"/>
    <property type="match status" value="1"/>
</dbReference>
<dbReference type="InterPro" id="IPR033749">
    <property type="entry name" value="Polyprenyl_synt_CS"/>
</dbReference>
<evidence type="ECO:0000256" key="2">
    <source>
        <dbReference type="ARBA" id="ARBA00006706"/>
    </source>
</evidence>
<dbReference type="PANTHER" id="PTHR12001">
    <property type="entry name" value="GERANYLGERANYL PYROPHOSPHATE SYNTHASE"/>
    <property type="match status" value="1"/>
</dbReference>
<evidence type="ECO:0000256" key="4">
    <source>
        <dbReference type="ARBA" id="ARBA00022723"/>
    </source>
</evidence>
<keyword evidence="4" id="KW-0479">Metal-binding</keyword>
<evidence type="ECO:0000256" key="6">
    <source>
        <dbReference type="RuleBase" id="RU004466"/>
    </source>
</evidence>
<evidence type="ECO:0000256" key="3">
    <source>
        <dbReference type="ARBA" id="ARBA00022679"/>
    </source>
</evidence>
<accession>A0ABW9GCU7</accession>
<dbReference type="Proteomes" id="UP001630303">
    <property type="component" value="Unassembled WGS sequence"/>
</dbReference>
<dbReference type="Pfam" id="PF00348">
    <property type="entry name" value="polyprenyl_synt"/>
    <property type="match status" value="1"/>
</dbReference>
<dbReference type="InterPro" id="IPR008949">
    <property type="entry name" value="Isoprenoid_synthase_dom_sf"/>
</dbReference>